<keyword evidence="1" id="KW-1133">Transmembrane helix</keyword>
<dbReference type="Proteomes" id="UP000887565">
    <property type="component" value="Unplaced"/>
</dbReference>
<sequence>MEKKRRSTESYVFYILIFELAYAGVDNSSIFSSQDLWVFLETCQREMNISPRPQVTRATEYCVARARPVERLRDYVPGPSGLRHLLLYTLTFTPYTYIIPYMLKPACISYTLYAVKKLEKIQRSLA</sequence>
<keyword evidence="1" id="KW-0812">Transmembrane</keyword>
<evidence type="ECO:0000256" key="1">
    <source>
        <dbReference type="SAM" id="Phobius"/>
    </source>
</evidence>
<proteinExistence type="predicted"/>
<evidence type="ECO:0000313" key="3">
    <source>
        <dbReference type="WBParaSite" id="nRc.2.0.1.t13637-RA"/>
    </source>
</evidence>
<feature type="transmembrane region" description="Helical" evidence="1">
    <location>
        <begin position="95"/>
        <end position="115"/>
    </location>
</feature>
<keyword evidence="1" id="KW-0472">Membrane</keyword>
<reference evidence="3" key="1">
    <citation type="submission" date="2022-11" db="UniProtKB">
        <authorList>
            <consortium name="WormBaseParasite"/>
        </authorList>
    </citation>
    <scope>IDENTIFICATION</scope>
</reference>
<feature type="transmembrane region" description="Helical" evidence="1">
    <location>
        <begin position="12"/>
        <end position="31"/>
    </location>
</feature>
<name>A0A915IJS1_ROMCU</name>
<accession>A0A915IJS1</accession>
<dbReference type="WBParaSite" id="nRc.2.0.1.t13637-RA">
    <property type="protein sequence ID" value="nRc.2.0.1.t13637-RA"/>
    <property type="gene ID" value="nRc.2.0.1.g13637"/>
</dbReference>
<keyword evidence="2" id="KW-1185">Reference proteome</keyword>
<protein>
    <submittedName>
        <fullName evidence="3">Uncharacterized protein</fullName>
    </submittedName>
</protein>
<evidence type="ECO:0000313" key="2">
    <source>
        <dbReference type="Proteomes" id="UP000887565"/>
    </source>
</evidence>
<dbReference type="AlphaFoldDB" id="A0A915IJS1"/>
<organism evidence="2 3">
    <name type="scientific">Romanomermis culicivorax</name>
    <name type="common">Nematode worm</name>
    <dbReference type="NCBI Taxonomy" id="13658"/>
    <lineage>
        <taxon>Eukaryota</taxon>
        <taxon>Metazoa</taxon>
        <taxon>Ecdysozoa</taxon>
        <taxon>Nematoda</taxon>
        <taxon>Enoplea</taxon>
        <taxon>Dorylaimia</taxon>
        <taxon>Mermithida</taxon>
        <taxon>Mermithoidea</taxon>
        <taxon>Mermithidae</taxon>
        <taxon>Romanomermis</taxon>
    </lineage>
</organism>